<organism evidence="3 4">
    <name type="scientific">Streptomyces gilvosporeus</name>
    <dbReference type="NCBI Taxonomy" id="553510"/>
    <lineage>
        <taxon>Bacteria</taxon>
        <taxon>Bacillati</taxon>
        <taxon>Actinomycetota</taxon>
        <taxon>Actinomycetes</taxon>
        <taxon>Kitasatosporales</taxon>
        <taxon>Streptomycetaceae</taxon>
        <taxon>Streptomyces</taxon>
    </lineage>
</organism>
<evidence type="ECO:0000313" key="4">
    <source>
        <dbReference type="Proteomes" id="UP000192726"/>
    </source>
</evidence>
<reference evidence="3 4" key="1">
    <citation type="submission" date="2017-04" db="EMBL/GenBank/DDBJ databases">
        <title>Complete Genome Sequence of Streptomyces gilvosporeus F607, a Capable Producer of Natamycin.</title>
        <authorList>
            <person name="Zong G."/>
            <person name="Zhong C."/>
            <person name="Fu J."/>
            <person name="Qin R."/>
            <person name="Cao G."/>
        </authorList>
    </citation>
    <scope>NUCLEOTIDE SEQUENCE [LARGE SCALE GENOMIC DNA]</scope>
    <source>
        <strain evidence="3 4">F607</strain>
    </source>
</reference>
<keyword evidence="4" id="KW-1185">Reference proteome</keyword>
<name>A0A1V0TJ79_9ACTN</name>
<sequence>MKYALVIFETDESRRRIQADRAAYRKEYESWIGSIAAAGKLVGGEALETEHITPATVRKTAGGTSAVTDGPAQADEETLGGWFIIEVADREEAVELAKSLPTPETLEIRPILESA</sequence>
<dbReference type="InterPro" id="IPR011008">
    <property type="entry name" value="Dimeric_a/b-barrel"/>
</dbReference>
<evidence type="ECO:0000313" key="3">
    <source>
        <dbReference type="EMBL" id="ARF52858.1"/>
    </source>
</evidence>
<dbReference type="OrthoDB" id="3538523at2"/>
<dbReference type="Pfam" id="PF03795">
    <property type="entry name" value="YCII"/>
    <property type="match status" value="1"/>
</dbReference>
<feature type="domain" description="YCII-related" evidence="2">
    <location>
        <begin position="1"/>
        <end position="113"/>
    </location>
</feature>
<evidence type="ECO:0000259" key="2">
    <source>
        <dbReference type="Pfam" id="PF03795"/>
    </source>
</evidence>
<dbReference type="Proteomes" id="UP000192726">
    <property type="component" value="Chromosome"/>
</dbReference>
<evidence type="ECO:0000256" key="1">
    <source>
        <dbReference type="ARBA" id="ARBA00007689"/>
    </source>
</evidence>
<dbReference type="PANTHER" id="PTHR35174:SF3">
    <property type="entry name" value="BLL7171 PROTEIN"/>
    <property type="match status" value="1"/>
</dbReference>
<dbReference type="AlphaFoldDB" id="A0A1V0TJ79"/>
<dbReference type="Gene3D" id="3.30.70.1060">
    <property type="entry name" value="Dimeric alpha+beta barrel"/>
    <property type="match status" value="1"/>
</dbReference>
<dbReference type="PANTHER" id="PTHR35174">
    <property type="entry name" value="BLL7171 PROTEIN-RELATED"/>
    <property type="match status" value="1"/>
</dbReference>
<protein>
    <recommendedName>
        <fullName evidence="2">YCII-related domain-containing protein</fullName>
    </recommendedName>
</protein>
<dbReference type="EMBL" id="CP020569">
    <property type="protein sequence ID" value="ARF52858.1"/>
    <property type="molecule type" value="Genomic_DNA"/>
</dbReference>
<dbReference type="RefSeq" id="WP_083102284.1">
    <property type="nucleotide sequence ID" value="NZ_CP020569.1"/>
</dbReference>
<accession>A0A1V0TJ79</accession>
<dbReference type="KEGG" id="sgv:B1H19_00360"/>
<dbReference type="STRING" id="553510.B1H19_00360"/>
<gene>
    <name evidence="3" type="ORF">B1H19_00360</name>
</gene>
<dbReference type="InterPro" id="IPR005545">
    <property type="entry name" value="YCII"/>
</dbReference>
<comment type="similarity">
    <text evidence="1">Belongs to the YciI family.</text>
</comment>
<proteinExistence type="inferred from homology"/>
<dbReference type="SUPFAM" id="SSF54909">
    <property type="entry name" value="Dimeric alpha+beta barrel"/>
    <property type="match status" value="1"/>
</dbReference>